<accession>A0A0S3SW19</accession>
<protein>
    <submittedName>
        <fullName evidence="1">Uncharacterized protein</fullName>
    </submittedName>
</protein>
<evidence type="ECO:0000313" key="2">
    <source>
        <dbReference type="Proteomes" id="UP000291084"/>
    </source>
</evidence>
<keyword evidence="2" id="KW-1185">Reference proteome</keyword>
<reference evidence="1 2" key="1">
    <citation type="journal article" date="2015" name="Sci. Rep.">
        <title>The power of single molecule real-time sequencing technology in the de novo assembly of a eukaryotic genome.</title>
        <authorList>
            <person name="Sakai H."/>
            <person name="Naito K."/>
            <person name="Ogiso-Tanaka E."/>
            <person name="Takahashi Y."/>
            <person name="Iseki K."/>
            <person name="Muto C."/>
            <person name="Satou K."/>
            <person name="Teruya K."/>
            <person name="Shiroma A."/>
            <person name="Shimoji M."/>
            <person name="Hirano T."/>
            <person name="Itoh T."/>
            <person name="Kaga A."/>
            <person name="Tomooka N."/>
        </authorList>
    </citation>
    <scope>NUCLEOTIDE SEQUENCE [LARGE SCALE GENOMIC DNA]</scope>
    <source>
        <strain evidence="2">cv. Shumari</strain>
    </source>
</reference>
<name>A0A0S3SW19_PHAAN</name>
<evidence type="ECO:0000313" key="1">
    <source>
        <dbReference type="EMBL" id="BAT97080.1"/>
    </source>
</evidence>
<gene>
    <name evidence="1" type="primary">Vigan.09G043200</name>
    <name evidence="1" type="ORF">VIGAN_09043200</name>
</gene>
<dbReference type="Proteomes" id="UP000291084">
    <property type="component" value="Chromosome 9"/>
</dbReference>
<dbReference type="AlphaFoldDB" id="A0A0S3SW19"/>
<sequence>MPQNITNHHHLQQLHLHINMPQKITNHHHHPPSLPINPFRSMNLDTVLLMLAVTHLLNLNQSQSLMIMAITAMANN</sequence>
<dbReference type="EMBL" id="AP015042">
    <property type="protein sequence ID" value="BAT97080.1"/>
    <property type="molecule type" value="Genomic_DNA"/>
</dbReference>
<organism evidence="1 2">
    <name type="scientific">Vigna angularis var. angularis</name>
    <dbReference type="NCBI Taxonomy" id="157739"/>
    <lineage>
        <taxon>Eukaryota</taxon>
        <taxon>Viridiplantae</taxon>
        <taxon>Streptophyta</taxon>
        <taxon>Embryophyta</taxon>
        <taxon>Tracheophyta</taxon>
        <taxon>Spermatophyta</taxon>
        <taxon>Magnoliopsida</taxon>
        <taxon>eudicotyledons</taxon>
        <taxon>Gunneridae</taxon>
        <taxon>Pentapetalae</taxon>
        <taxon>rosids</taxon>
        <taxon>fabids</taxon>
        <taxon>Fabales</taxon>
        <taxon>Fabaceae</taxon>
        <taxon>Papilionoideae</taxon>
        <taxon>50 kb inversion clade</taxon>
        <taxon>NPAAA clade</taxon>
        <taxon>indigoferoid/millettioid clade</taxon>
        <taxon>Phaseoleae</taxon>
        <taxon>Vigna</taxon>
    </lineage>
</organism>
<proteinExistence type="predicted"/>